<keyword evidence="3" id="KW-1185">Reference proteome</keyword>
<dbReference type="Proteomes" id="UP000479710">
    <property type="component" value="Unassembled WGS sequence"/>
</dbReference>
<dbReference type="EMBL" id="SPHZ02000006">
    <property type="protein sequence ID" value="KAF0910651.1"/>
    <property type="molecule type" value="Genomic_DNA"/>
</dbReference>
<name>A0A6G1DE09_9ORYZ</name>
<evidence type="ECO:0000259" key="1">
    <source>
        <dbReference type="PROSITE" id="PS50948"/>
    </source>
</evidence>
<organism evidence="2 3">
    <name type="scientific">Oryza meyeriana var. granulata</name>
    <dbReference type="NCBI Taxonomy" id="110450"/>
    <lineage>
        <taxon>Eukaryota</taxon>
        <taxon>Viridiplantae</taxon>
        <taxon>Streptophyta</taxon>
        <taxon>Embryophyta</taxon>
        <taxon>Tracheophyta</taxon>
        <taxon>Spermatophyta</taxon>
        <taxon>Magnoliopsida</taxon>
        <taxon>Liliopsida</taxon>
        <taxon>Poales</taxon>
        <taxon>Poaceae</taxon>
        <taxon>BOP clade</taxon>
        <taxon>Oryzoideae</taxon>
        <taxon>Oryzeae</taxon>
        <taxon>Oryzinae</taxon>
        <taxon>Oryza</taxon>
        <taxon>Oryza meyeriana</taxon>
    </lineage>
</organism>
<dbReference type="PANTHER" id="PTHR32444">
    <property type="entry name" value="BULB-TYPE LECTIN DOMAIN-CONTAINING PROTEIN"/>
    <property type="match status" value="1"/>
</dbReference>
<feature type="domain" description="Apple" evidence="1">
    <location>
        <begin position="1"/>
        <end position="75"/>
    </location>
</feature>
<dbReference type="Pfam" id="PF08276">
    <property type="entry name" value="PAN_2"/>
    <property type="match status" value="1"/>
</dbReference>
<proteinExistence type="predicted"/>
<sequence length="92" mass="10272">MKVPDKFSMLVENMTFDECAARCTRNCSCEAYAHANLRSSSARGDIGRCLVWARELLDMVMIGQTPWGHAAETLVSTSGFLQVSRMVQENHC</sequence>
<protein>
    <recommendedName>
        <fullName evidence="1">Apple domain-containing protein</fullName>
    </recommendedName>
</protein>
<accession>A0A6G1DE09</accession>
<dbReference type="AlphaFoldDB" id="A0A6G1DE09"/>
<gene>
    <name evidence="2" type="ORF">E2562_004647</name>
</gene>
<evidence type="ECO:0000313" key="2">
    <source>
        <dbReference type="EMBL" id="KAF0910651.1"/>
    </source>
</evidence>
<dbReference type="CDD" id="cd01098">
    <property type="entry name" value="PAN_AP_plant"/>
    <property type="match status" value="1"/>
</dbReference>
<dbReference type="PANTHER" id="PTHR32444:SF182">
    <property type="entry name" value="RECEPTOR-LIKE SERINE_THREONINE-PROTEIN KINASE"/>
    <property type="match status" value="1"/>
</dbReference>
<dbReference type="OrthoDB" id="689422at2759"/>
<reference evidence="2 3" key="1">
    <citation type="submission" date="2019-11" db="EMBL/GenBank/DDBJ databases">
        <title>Whole genome sequence of Oryza granulata.</title>
        <authorList>
            <person name="Li W."/>
        </authorList>
    </citation>
    <scope>NUCLEOTIDE SEQUENCE [LARGE SCALE GENOMIC DNA]</scope>
    <source>
        <strain evidence="3">cv. Menghai</strain>
        <tissue evidence="2">Leaf</tissue>
    </source>
</reference>
<evidence type="ECO:0000313" key="3">
    <source>
        <dbReference type="Proteomes" id="UP000479710"/>
    </source>
</evidence>
<dbReference type="PROSITE" id="PS50948">
    <property type="entry name" value="PAN"/>
    <property type="match status" value="1"/>
</dbReference>
<dbReference type="InterPro" id="IPR003609">
    <property type="entry name" value="Pan_app"/>
</dbReference>
<comment type="caution">
    <text evidence="2">The sequence shown here is derived from an EMBL/GenBank/DDBJ whole genome shotgun (WGS) entry which is preliminary data.</text>
</comment>